<comment type="caution">
    <text evidence="1">The sequence shown here is derived from an EMBL/GenBank/DDBJ whole genome shotgun (WGS) entry which is preliminary data.</text>
</comment>
<gene>
    <name evidence="1" type="ORF">TNIN_472791</name>
</gene>
<reference evidence="1" key="1">
    <citation type="submission" date="2020-08" db="EMBL/GenBank/DDBJ databases">
        <title>Multicomponent nature underlies the extraordinary mechanical properties of spider dragline silk.</title>
        <authorList>
            <person name="Kono N."/>
            <person name="Nakamura H."/>
            <person name="Mori M."/>
            <person name="Yoshida Y."/>
            <person name="Ohtoshi R."/>
            <person name="Malay A.D."/>
            <person name="Moran D.A.P."/>
            <person name="Tomita M."/>
            <person name="Numata K."/>
            <person name="Arakawa K."/>
        </authorList>
    </citation>
    <scope>NUCLEOTIDE SEQUENCE</scope>
</reference>
<evidence type="ECO:0000313" key="1">
    <source>
        <dbReference type="EMBL" id="GFY37451.1"/>
    </source>
</evidence>
<dbReference type="Proteomes" id="UP000886998">
    <property type="component" value="Unassembled WGS sequence"/>
</dbReference>
<organism evidence="1 2">
    <name type="scientific">Trichonephila inaurata madagascariensis</name>
    <dbReference type="NCBI Taxonomy" id="2747483"/>
    <lineage>
        <taxon>Eukaryota</taxon>
        <taxon>Metazoa</taxon>
        <taxon>Ecdysozoa</taxon>
        <taxon>Arthropoda</taxon>
        <taxon>Chelicerata</taxon>
        <taxon>Arachnida</taxon>
        <taxon>Araneae</taxon>
        <taxon>Araneomorphae</taxon>
        <taxon>Entelegynae</taxon>
        <taxon>Araneoidea</taxon>
        <taxon>Nephilidae</taxon>
        <taxon>Trichonephila</taxon>
        <taxon>Trichonephila inaurata</taxon>
    </lineage>
</organism>
<proteinExistence type="predicted"/>
<evidence type="ECO:0000313" key="2">
    <source>
        <dbReference type="Proteomes" id="UP000886998"/>
    </source>
</evidence>
<name>A0A8X6WPJ1_9ARAC</name>
<dbReference type="AlphaFoldDB" id="A0A8X6WPJ1"/>
<protein>
    <submittedName>
        <fullName evidence="1">Uncharacterized protein</fullName>
    </submittedName>
</protein>
<keyword evidence="2" id="KW-1185">Reference proteome</keyword>
<sequence>MRPLGRGLATPGLDEGGWSFYRTACHISRVDATISSCRWNWDLGSYLSQQRSEHDMKSSLTCKTKAADGPFTVTFYVKLQMID</sequence>
<accession>A0A8X6WPJ1</accession>
<dbReference type="EMBL" id="BMAV01000304">
    <property type="protein sequence ID" value="GFY37451.1"/>
    <property type="molecule type" value="Genomic_DNA"/>
</dbReference>